<evidence type="ECO:0000259" key="2">
    <source>
        <dbReference type="Pfam" id="PF01324"/>
    </source>
</evidence>
<dbReference type="GO" id="GO:0005615">
    <property type="term" value="C:extracellular space"/>
    <property type="evidence" value="ECO:0007669"/>
    <property type="project" value="InterPro"/>
</dbReference>
<keyword evidence="1" id="KW-0732">Signal</keyword>
<dbReference type="Pfam" id="PF02764">
    <property type="entry name" value="Diphtheria_T"/>
    <property type="match status" value="1"/>
</dbReference>
<gene>
    <name evidence="4" type="primary">tox</name>
</gene>
<dbReference type="InterPro" id="IPR036801">
    <property type="entry name" value="Diphtheria_tox_transloc_sf"/>
</dbReference>
<dbReference type="InterPro" id="IPR022406">
    <property type="entry name" value="Diphtheria_toxin_catalytic_dom"/>
</dbReference>
<organism evidence="4">
    <name type="scientific">Corynebacterium diphtheriae</name>
    <dbReference type="NCBI Taxonomy" id="1717"/>
    <lineage>
        <taxon>Bacteria</taxon>
        <taxon>Bacillati</taxon>
        <taxon>Actinomycetota</taxon>
        <taxon>Actinomycetes</taxon>
        <taxon>Mycobacteriales</taxon>
        <taxon>Corynebacteriaceae</taxon>
        <taxon>Corynebacterium</taxon>
    </lineage>
</organism>
<dbReference type="InterPro" id="IPR000512">
    <property type="entry name" value="Diphtheria_toxin"/>
</dbReference>
<dbReference type="PRINTS" id="PR00769">
    <property type="entry name" value="DPTHRIATOXIN"/>
</dbReference>
<dbReference type="InterPro" id="IPR036799">
    <property type="entry name" value="Diphtheria_tox_rcpt-bd_dom_sf"/>
</dbReference>
<name>A0A142BWN1_CORDP</name>
<dbReference type="GO" id="GO:0090729">
    <property type="term" value="F:toxin activity"/>
    <property type="evidence" value="ECO:0007669"/>
    <property type="project" value="InterPro"/>
</dbReference>
<dbReference type="Gene3D" id="2.60.40.700">
    <property type="entry name" value="Diphtheria toxin, receptor-binding domain"/>
    <property type="match status" value="1"/>
</dbReference>
<protein>
    <submittedName>
        <fullName evidence="4">Diphtheria toxin</fullName>
    </submittedName>
</protein>
<dbReference type="AlphaFoldDB" id="A0A142BWN1"/>
<dbReference type="Pfam" id="PF01324">
    <property type="entry name" value="Diphtheria_R"/>
    <property type="match status" value="1"/>
</dbReference>
<dbReference type="GO" id="GO:0047286">
    <property type="term" value="F:NAD+-diphthamide ADP-ribosyltransferase activity"/>
    <property type="evidence" value="ECO:0007669"/>
    <property type="project" value="InterPro"/>
</dbReference>
<proteinExistence type="predicted"/>
<dbReference type="SUPFAM" id="SSF56399">
    <property type="entry name" value="ADP-ribosylation"/>
    <property type="match status" value="1"/>
</dbReference>
<dbReference type="SUPFAM" id="SSF56845">
    <property type="entry name" value="Diphtheria toxin, middle domain"/>
    <property type="match status" value="1"/>
</dbReference>
<dbReference type="SUPFAM" id="SSF49380">
    <property type="entry name" value="Diphtheria toxin, C-terminal domain"/>
    <property type="match status" value="1"/>
</dbReference>
<evidence type="ECO:0000256" key="1">
    <source>
        <dbReference type="SAM" id="SignalP"/>
    </source>
</evidence>
<dbReference type="EMBL" id="KU869774">
    <property type="protein sequence ID" value="AMP42519.1"/>
    <property type="molecule type" value="Genomic_DNA"/>
</dbReference>
<sequence>MSRKLFASILIGALLGIGAPPSAHAGADDVVDSSKSFVMENFSSYHGTKPGYVDSIQKGIQKPKSGTQGNYDDDWKGFYSTDNKYDAAGYSVDNENPLSGKAGGVVKVTYPGLTKVLALKVDNAETIKKELGLSLTEPLMEQVGTEEFIKRFGDGASRVVLSLPFAEGSSSVEYINNWEQAKALSVELEINFETRGKRGQDAMYEYMAQACAGNRVRRSVGSSLSCINLDWDVIRDKTKTKIESLKEHGPIKNKMSESPNKTVSEEKAKQYLEEFHQTALEHPELSELKTVTGTNPVFAGANYAAWAVNVAQVIDSETADNLEKTTAALSILPGIGSVMGIADGAVHHNTEEIVAQSIALSSLMVAQAIPLVGELVDIGFAAYNFVESIINLFQVVHNSYNRPAYSPGHKTQPFLHDGYAVSWNTVEDSIIRTGFQGESGHDIKITAENTPLPIPGVLLPTIPGKLDVNKSKTHISVNGRKIRMRCRAIDGDVTFCRPKSPVYVGNGVHANLHVAFHRSSSEKIHSNEISSDSIGVLGYQKTVDHTKVNSKLSLFFEIKS</sequence>
<dbReference type="Gene3D" id="1.10.490.40">
    <property type="entry name" value="Diphtheria toxin, translocation domain"/>
    <property type="match status" value="1"/>
</dbReference>
<feature type="signal peptide" evidence="1">
    <location>
        <begin position="1"/>
        <end position="25"/>
    </location>
</feature>
<feature type="domain" description="Diphtheria toxin catalytic" evidence="3">
    <location>
        <begin position="26"/>
        <end position="212"/>
    </location>
</feature>
<dbReference type="Gene3D" id="3.90.175.10">
    <property type="entry name" value="Diphtheria Toxin, domain 1"/>
    <property type="match status" value="1"/>
</dbReference>
<dbReference type="Pfam" id="PF02763">
    <property type="entry name" value="Diphtheria_C"/>
    <property type="match status" value="1"/>
</dbReference>
<evidence type="ECO:0000313" key="4">
    <source>
        <dbReference type="EMBL" id="AMP42519.1"/>
    </source>
</evidence>
<dbReference type="SMR" id="A0A142BWN1"/>
<dbReference type="InterPro" id="IPR022404">
    <property type="entry name" value="Diphtheria_toxin_rcpt-bd_dom"/>
</dbReference>
<feature type="chain" id="PRO_5007493482" evidence="1">
    <location>
        <begin position="26"/>
        <end position="560"/>
    </location>
</feature>
<evidence type="ECO:0000259" key="3">
    <source>
        <dbReference type="Pfam" id="PF02763"/>
    </source>
</evidence>
<reference evidence="4" key="1">
    <citation type="submission" date="2016-03" db="EMBL/GenBank/DDBJ databases">
        <title>Identification of non-toxigenic toxin-gene bearing Corynebacterium diphtheriae in Australia.</title>
        <authorList>
            <person name="Doyle C.J."/>
            <person name="Mazins A."/>
            <person name="Graham R.M."/>
            <person name="Fang N.-X."/>
            <person name="Jennison A.V."/>
        </authorList>
    </citation>
    <scope>NUCLEOTIDE SEQUENCE</scope>
    <source>
        <strain evidence="4">2013M7922</strain>
    </source>
</reference>
<feature type="domain" description="Diphtheria toxin receptor-binding" evidence="2">
    <location>
        <begin position="406"/>
        <end position="559"/>
    </location>
</feature>
<dbReference type="FunFam" id="1.10.490.40:FF:000001">
    <property type="entry name" value="Diphtheria toxin"/>
    <property type="match status" value="1"/>
</dbReference>
<dbReference type="PIRSF" id="PIRSF000490">
    <property type="entry name" value="Diphtheria_toxin"/>
    <property type="match status" value="1"/>
</dbReference>
<accession>A0A142BWN1</accession>